<dbReference type="Gene3D" id="3.40.190.10">
    <property type="entry name" value="Periplasmic binding protein-like II"/>
    <property type="match status" value="2"/>
</dbReference>
<organism evidence="5 6">
    <name type="scientific">Clostridium kluyveri</name>
    <dbReference type="NCBI Taxonomy" id="1534"/>
    <lineage>
        <taxon>Bacteria</taxon>
        <taxon>Bacillati</taxon>
        <taxon>Bacillota</taxon>
        <taxon>Clostridia</taxon>
        <taxon>Eubacteriales</taxon>
        <taxon>Clostridiaceae</taxon>
        <taxon>Clostridium</taxon>
    </lineage>
</organism>
<evidence type="ECO:0000313" key="5">
    <source>
        <dbReference type="EMBL" id="APM39227.1"/>
    </source>
</evidence>
<comment type="similarity">
    <text evidence="2">Belongs to the bacterial solute-binding protein SsuA/TauA family.</text>
</comment>
<evidence type="ECO:0000256" key="3">
    <source>
        <dbReference type="ARBA" id="ARBA00022729"/>
    </source>
</evidence>
<evidence type="ECO:0000256" key="1">
    <source>
        <dbReference type="ARBA" id="ARBA00004418"/>
    </source>
</evidence>
<proteinExistence type="inferred from homology"/>
<dbReference type="PANTHER" id="PTHR30024:SF47">
    <property type="entry name" value="TAURINE-BINDING PERIPLASMIC PROTEIN"/>
    <property type="match status" value="1"/>
</dbReference>
<dbReference type="Pfam" id="PF09084">
    <property type="entry name" value="NMT1"/>
    <property type="match status" value="1"/>
</dbReference>
<dbReference type="EMBL" id="CP018335">
    <property type="protein sequence ID" value="APM39227.1"/>
    <property type="molecule type" value="Genomic_DNA"/>
</dbReference>
<evidence type="ECO:0000256" key="2">
    <source>
        <dbReference type="ARBA" id="ARBA00010742"/>
    </source>
</evidence>
<accession>A0A1L5F8B3</accession>
<dbReference type="Proteomes" id="UP000184604">
    <property type="component" value="Chromosome"/>
</dbReference>
<dbReference type="PANTHER" id="PTHR30024">
    <property type="entry name" value="ALIPHATIC SULFONATES-BINDING PROTEIN-RELATED"/>
    <property type="match status" value="1"/>
</dbReference>
<protein>
    <recommendedName>
        <fullName evidence="4">SsuA/THI5-like domain-containing protein</fullName>
    </recommendedName>
</protein>
<comment type="subcellular location">
    <subcellularLocation>
        <location evidence="1">Periplasm</location>
    </subcellularLocation>
</comment>
<dbReference type="AlphaFoldDB" id="A0A1L5F8B3"/>
<gene>
    <name evidence="5" type="ORF">BS101_10955</name>
</gene>
<sequence>MKIKKLSLIVLFITVIMVIVTGCGSSSQNESTSDSSKKEVTVKIGADSSVFSTAFYVARDKGYFKKYGINAQINPYSYGIDTIDAVLTNQVDVGLAMDFAALSRLSSGDLKIFSFIQQVDSSKEKVVARDGINSPEELKGKPIGVKRGTVDEYAMVRYLEKYNIKIDEVKKQGFSSDAEILSAFEKGDVQATFFSGNLLDKALTVKGAKVIGSKADIPFAARGFLAANSKFLGQKDVVKNILLALNDANEYMNQDPSGAAEVMAKALKAPKDSLEKDIKSRSNDIRLNDDDVKQLQDVYEYSSTNKLIKGGFNLKDKIDTDALKEALPEKLTYKPENIK</sequence>
<dbReference type="SUPFAM" id="SSF53850">
    <property type="entry name" value="Periplasmic binding protein-like II"/>
    <property type="match status" value="1"/>
</dbReference>
<evidence type="ECO:0000313" key="6">
    <source>
        <dbReference type="Proteomes" id="UP000184604"/>
    </source>
</evidence>
<name>A0A1L5F8B3_CLOKL</name>
<feature type="domain" description="SsuA/THI5-like" evidence="4">
    <location>
        <begin position="53"/>
        <end position="259"/>
    </location>
</feature>
<dbReference type="OrthoDB" id="9815602at2"/>
<dbReference type="PROSITE" id="PS51257">
    <property type="entry name" value="PROKAR_LIPOPROTEIN"/>
    <property type="match status" value="1"/>
</dbReference>
<keyword evidence="3" id="KW-0732">Signal</keyword>
<reference evidence="5 6" key="1">
    <citation type="submission" date="2016-12" db="EMBL/GenBank/DDBJ databases">
        <title>Complete genome sequence of Clostridium kluyveri JZZ isolated from the pit mud of a Chinese flavor liquor-making factory.</title>
        <authorList>
            <person name="Wang Y."/>
        </authorList>
    </citation>
    <scope>NUCLEOTIDE SEQUENCE [LARGE SCALE GENOMIC DNA]</scope>
    <source>
        <strain evidence="5 6">JZZ</strain>
    </source>
</reference>
<dbReference type="InterPro" id="IPR015168">
    <property type="entry name" value="SsuA/THI5"/>
</dbReference>
<dbReference type="GO" id="GO:0042597">
    <property type="term" value="C:periplasmic space"/>
    <property type="evidence" value="ECO:0007669"/>
    <property type="project" value="UniProtKB-SubCell"/>
</dbReference>
<dbReference type="RefSeq" id="WP_073538861.1">
    <property type="nucleotide sequence ID" value="NZ_CP018335.1"/>
</dbReference>
<evidence type="ECO:0000259" key="4">
    <source>
        <dbReference type="Pfam" id="PF09084"/>
    </source>
</evidence>